<dbReference type="KEGG" id="add:HUW48_00710"/>
<reference evidence="1 2" key="1">
    <citation type="submission" date="2020-06" db="EMBL/GenBank/DDBJ databases">
        <authorList>
            <person name="Hwang Y.J."/>
        </authorList>
    </citation>
    <scope>NUCLEOTIDE SEQUENCE [LARGE SCALE GENOMIC DNA]</scope>
    <source>
        <strain evidence="1 2">KUDC8001</strain>
    </source>
</reference>
<dbReference type="Pfam" id="PF20181">
    <property type="entry name" value="DUF6544"/>
    <property type="match status" value="1"/>
</dbReference>
<dbReference type="Proteomes" id="UP000514509">
    <property type="component" value="Chromosome"/>
</dbReference>
<gene>
    <name evidence="1" type="ORF">HUW48_00710</name>
</gene>
<sequence length="270" mass="30745">MKRLLSLLAVLVAAFVAGRSWTSFKVKLEIKRLFSASKPTTGKVFTYAQIVGLPNPVQRYFKLVLREGQPYINFVRLKHEGQFKTDLKKDWMAITGEQYFTTATPGFIWLGKTNLFSAKDRFAAGKGGLQVKLFSLIPVADGSGPKYDQGELLRWLGESAWFPTNLLPSENLSWSAINDNTALLTFTYDQLTVSYKVYFNAAGEITQMETQRYMGEQTLENWVGKFSEYQDINGIRIPTRAEGIWRLKTGDHSYANFKLNLIEYDIPESF</sequence>
<dbReference type="RefSeq" id="WP_182413842.1">
    <property type="nucleotide sequence ID" value="NZ_CP055153.1"/>
</dbReference>
<keyword evidence="2" id="KW-1185">Reference proteome</keyword>
<proteinExistence type="predicted"/>
<name>A0A7L7L1H7_9BACT</name>
<evidence type="ECO:0000313" key="2">
    <source>
        <dbReference type="Proteomes" id="UP000514509"/>
    </source>
</evidence>
<organism evidence="1 2">
    <name type="scientific">Adhaeribacter radiodurans</name>
    <dbReference type="NCBI Taxonomy" id="2745197"/>
    <lineage>
        <taxon>Bacteria</taxon>
        <taxon>Pseudomonadati</taxon>
        <taxon>Bacteroidota</taxon>
        <taxon>Cytophagia</taxon>
        <taxon>Cytophagales</taxon>
        <taxon>Hymenobacteraceae</taxon>
        <taxon>Adhaeribacter</taxon>
    </lineage>
</organism>
<evidence type="ECO:0000313" key="1">
    <source>
        <dbReference type="EMBL" id="QMU26638.1"/>
    </source>
</evidence>
<accession>A0A7L7L1H7</accession>
<protein>
    <recommendedName>
        <fullName evidence="3">Outer membrane lipoprotein-sorting protein</fullName>
    </recommendedName>
</protein>
<dbReference type="EMBL" id="CP055153">
    <property type="protein sequence ID" value="QMU26638.1"/>
    <property type="molecule type" value="Genomic_DNA"/>
</dbReference>
<dbReference type="AlphaFoldDB" id="A0A7L7L1H7"/>
<evidence type="ECO:0008006" key="3">
    <source>
        <dbReference type="Google" id="ProtNLM"/>
    </source>
</evidence>
<reference evidence="1 2" key="2">
    <citation type="submission" date="2020-08" db="EMBL/GenBank/DDBJ databases">
        <title>Adhaeribacter dokdonensis sp. nov., isolated from the rhizosphere of Elymus tsukushiensis, a plant native to the Dokdo Islands, Republic of Korea.</title>
        <authorList>
            <person name="Ghim S.Y."/>
        </authorList>
    </citation>
    <scope>NUCLEOTIDE SEQUENCE [LARGE SCALE GENOMIC DNA]</scope>
    <source>
        <strain evidence="1 2">KUDC8001</strain>
    </source>
</reference>
<dbReference type="InterPro" id="IPR046674">
    <property type="entry name" value="DUF6544"/>
</dbReference>